<protein>
    <submittedName>
        <fullName evidence="1">Uncharacterized protein</fullName>
    </submittedName>
</protein>
<organism evidence="1 2">
    <name type="scientific">Kutzneria albida DSM 43870</name>
    <dbReference type="NCBI Taxonomy" id="1449976"/>
    <lineage>
        <taxon>Bacteria</taxon>
        <taxon>Bacillati</taxon>
        <taxon>Actinomycetota</taxon>
        <taxon>Actinomycetes</taxon>
        <taxon>Pseudonocardiales</taxon>
        <taxon>Pseudonocardiaceae</taxon>
        <taxon>Kutzneria</taxon>
    </lineage>
</organism>
<proteinExistence type="predicted"/>
<keyword evidence="2" id="KW-1185">Reference proteome</keyword>
<dbReference type="AlphaFoldDB" id="W5WKC5"/>
<evidence type="ECO:0000313" key="2">
    <source>
        <dbReference type="Proteomes" id="UP000019225"/>
    </source>
</evidence>
<dbReference type="eggNOG" id="ENOG503201B">
    <property type="taxonomic scope" value="Bacteria"/>
</dbReference>
<dbReference type="STRING" id="1449976.KALB_5252"/>
<evidence type="ECO:0000313" key="1">
    <source>
        <dbReference type="EMBL" id="AHH98614.1"/>
    </source>
</evidence>
<name>W5WKC5_9PSEU</name>
<sequence length="209" mass="23204">MPWMPPTGAVTQQALCALDRPLLAWPNGEFDAEEYYAGFPASEMSALEREIRKLGTRPTWRMERVWLPDGEETEEETAAYEAACRDVAGRLIMPRCLDAYVMEAYAAAGLGDGEDSAEVDVDDEDLDEALAWAEAGVCVLQQSLPWPFTDCLPYSDLDNRPAHQILYAYASLLSRRHPREAAPWFRALVFSNPPDNMGARFAAPGGSRS</sequence>
<dbReference type="Proteomes" id="UP000019225">
    <property type="component" value="Chromosome"/>
</dbReference>
<gene>
    <name evidence="1" type="ORF">KALB_5252</name>
</gene>
<dbReference type="EMBL" id="CP007155">
    <property type="protein sequence ID" value="AHH98614.1"/>
    <property type="molecule type" value="Genomic_DNA"/>
</dbReference>
<dbReference type="HOGENOM" id="CLU_114061_0_0_11"/>
<accession>W5WKC5</accession>
<dbReference type="KEGG" id="kal:KALB_5252"/>
<reference evidence="1 2" key="1">
    <citation type="journal article" date="2014" name="BMC Genomics">
        <title>Complete genome sequence of producer of the glycopeptide antibiotic Aculeximycin Kutzneria albida DSM 43870T, a representative of minor genus of Pseudonocardiaceae.</title>
        <authorList>
            <person name="Rebets Y."/>
            <person name="Tokovenko B."/>
            <person name="Lushchyk I."/>
            <person name="Ruckert C."/>
            <person name="Zaburannyi N."/>
            <person name="Bechthold A."/>
            <person name="Kalinowski J."/>
            <person name="Luzhetskyy A."/>
        </authorList>
    </citation>
    <scope>NUCLEOTIDE SEQUENCE [LARGE SCALE GENOMIC DNA]</scope>
    <source>
        <strain evidence="1">DSM 43870</strain>
    </source>
</reference>
<dbReference type="PATRIC" id="fig|1449976.3.peg.5271"/>